<keyword evidence="3" id="KW-0032">Aminotransferase</keyword>
<dbReference type="BioCyc" id="LINT1193029:G11R4-2366-MONOMER"/>
<dbReference type="Pfam" id="PF00266">
    <property type="entry name" value="Aminotran_5"/>
    <property type="match status" value="1"/>
</dbReference>
<protein>
    <submittedName>
        <fullName evidence="3">Aminotransferase, class V domain protein</fullName>
    </submittedName>
</protein>
<dbReference type="Proteomes" id="UP000012117">
    <property type="component" value="Unassembled WGS sequence"/>
</dbReference>
<accession>M7A1E7</accession>
<reference evidence="3 4" key="1">
    <citation type="submission" date="2013-01" db="EMBL/GenBank/DDBJ databases">
        <authorList>
            <person name="Harkins D.M."/>
            <person name="Durkin A.S."/>
            <person name="Brinkac L.M."/>
            <person name="Haft D.H."/>
            <person name="Selengut J.D."/>
            <person name="Sanka R."/>
            <person name="DePew J."/>
            <person name="Purushe J."/>
            <person name="Picardeau M."/>
            <person name="Werts C."/>
            <person name="Goarant C."/>
            <person name="Vinetz J.M."/>
            <person name="Sutton G.G."/>
            <person name="Nierman W.C."/>
            <person name="Fouts D.E."/>
        </authorList>
    </citation>
    <scope>NUCLEOTIDE SEQUENCE [LARGE SCALE GENOMIC DNA]</scope>
    <source>
        <strain evidence="3 4">200701872</strain>
    </source>
</reference>
<dbReference type="Gene3D" id="3.90.1150.10">
    <property type="entry name" value="Aspartate Aminotransferase, domain 1"/>
    <property type="match status" value="1"/>
</dbReference>
<keyword evidence="3" id="KW-0808">Transferase</keyword>
<gene>
    <name evidence="3" type="ORF">LEP1GSC124_1501</name>
</gene>
<sequence>MAFQNIPGTCRASLYLYNTKDDIDRLIQGLIKVKEIFSRVLKR</sequence>
<keyword evidence="1" id="KW-0663">Pyridoxal phosphate</keyword>
<evidence type="ECO:0000313" key="3">
    <source>
        <dbReference type="EMBL" id="EMP07870.1"/>
    </source>
</evidence>
<feature type="domain" description="Aminotransferase class V" evidence="2">
    <location>
        <begin position="1"/>
        <end position="26"/>
    </location>
</feature>
<comment type="caution">
    <text evidence="3">The sequence shown here is derived from an EMBL/GenBank/DDBJ whole genome shotgun (WGS) entry which is preliminary data.</text>
</comment>
<dbReference type="EMBL" id="AKWN02000182">
    <property type="protein sequence ID" value="EMP07870.1"/>
    <property type="molecule type" value="Genomic_DNA"/>
</dbReference>
<dbReference type="GO" id="GO:0008483">
    <property type="term" value="F:transaminase activity"/>
    <property type="evidence" value="ECO:0007669"/>
    <property type="project" value="UniProtKB-KW"/>
</dbReference>
<evidence type="ECO:0000313" key="4">
    <source>
        <dbReference type="Proteomes" id="UP000012117"/>
    </source>
</evidence>
<dbReference type="InterPro" id="IPR015424">
    <property type="entry name" value="PyrdxlP-dep_Trfase"/>
</dbReference>
<dbReference type="AlphaFoldDB" id="M7A1E7"/>
<dbReference type="InterPro" id="IPR015422">
    <property type="entry name" value="PyrdxlP-dep_Trfase_small"/>
</dbReference>
<evidence type="ECO:0000256" key="1">
    <source>
        <dbReference type="ARBA" id="ARBA00022898"/>
    </source>
</evidence>
<proteinExistence type="predicted"/>
<dbReference type="SUPFAM" id="SSF53383">
    <property type="entry name" value="PLP-dependent transferases"/>
    <property type="match status" value="1"/>
</dbReference>
<evidence type="ECO:0000259" key="2">
    <source>
        <dbReference type="Pfam" id="PF00266"/>
    </source>
</evidence>
<organism evidence="3 4">
    <name type="scientific">Leptospira interrogans serovar Pyrogenes str. 200701872</name>
    <dbReference type="NCBI Taxonomy" id="1193029"/>
    <lineage>
        <taxon>Bacteria</taxon>
        <taxon>Pseudomonadati</taxon>
        <taxon>Spirochaetota</taxon>
        <taxon>Spirochaetia</taxon>
        <taxon>Leptospirales</taxon>
        <taxon>Leptospiraceae</taxon>
        <taxon>Leptospira</taxon>
    </lineage>
</organism>
<name>M7A1E7_LEPIR</name>
<dbReference type="InterPro" id="IPR000192">
    <property type="entry name" value="Aminotrans_V_dom"/>
</dbReference>